<dbReference type="InterPro" id="IPR036388">
    <property type="entry name" value="WH-like_DNA-bd_sf"/>
</dbReference>
<evidence type="ECO:0000256" key="3">
    <source>
        <dbReference type="ARBA" id="ARBA00023125"/>
    </source>
</evidence>
<dbReference type="AlphaFoldDB" id="C8X032"/>
<dbReference type="GO" id="GO:0003700">
    <property type="term" value="F:DNA-binding transcription factor activity"/>
    <property type="evidence" value="ECO:0007669"/>
    <property type="project" value="InterPro"/>
</dbReference>
<keyword evidence="4" id="KW-0804">Transcription</keyword>
<dbReference type="EMBL" id="CP001734">
    <property type="protein sequence ID" value="ACV67657.1"/>
    <property type="molecule type" value="Genomic_DNA"/>
</dbReference>
<dbReference type="FunFam" id="1.10.10.10:FF:000001">
    <property type="entry name" value="LysR family transcriptional regulator"/>
    <property type="match status" value="1"/>
</dbReference>
<sequence>MVEYSLDQLECFVTAAKAGSFSEAGRQLNKAQSAVSTSVANLEIDFGVPLFDRSGKYLELTSEGEVLLREAETILYRCARLQNRALAFAADVETRVRVAIDEALRSPLLEVLPEFAAQFPATEMDVSEGLFTDVHRAVALGHADIGLLIGTGIPEPTVKYKLLGYIPFQAAVAAHHPLAAKKQVAVSDLEDERQIIITSRGEQRHSEITPFSHRLWVAESYASGLGMIRKGVGWAFLPEPVLQDATGDGSIVALSLELEHRVHTSPLYLLWKRDDVVGQAGQWLFEMFAEMGSRLADG</sequence>
<dbReference type="PROSITE" id="PS50931">
    <property type="entry name" value="HTH_LYSR"/>
    <property type="match status" value="1"/>
</dbReference>
<dbReference type="InterPro" id="IPR000847">
    <property type="entry name" value="LysR_HTH_N"/>
</dbReference>
<dbReference type="RefSeq" id="WP_015750816.1">
    <property type="nucleotide sequence ID" value="NC_013223.1"/>
</dbReference>
<protein>
    <submittedName>
        <fullName evidence="6">Transcriptional regulator, LysR family</fullName>
    </submittedName>
</protein>
<reference evidence="7" key="1">
    <citation type="submission" date="2009-09" db="EMBL/GenBank/DDBJ databases">
        <title>The complete chromosome of Desulfohalobium retbaense DSM 5692.</title>
        <authorList>
            <consortium name="US DOE Joint Genome Institute (JGI-PGF)"/>
            <person name="Lucas S."/>
            <person name="Copeland A."/>
            <person name="Lapidus A."/>
            <person name="Glavina del Rio T."/>
            <person name="Dalin E."/>
            <person name="Tice H."/>
            <person name="Bruce D."/>
            <person name="Goodwin L."/>
            <person name="Pitluck S."/>
            <person name="Kyrpides N."/>
            <person name="Mavromatis K."/>
            <person name="Ivanova N."/>
            <person name="Mikhailova N."/>
            <person name="Munk A.C."/>
            <person name="Brettin T."/>
            <person name="Detter J.C."/>
            <person name="Han C."/>
            <person name="Tapia R."/>
            <person name="Larimer F."/>
            <person name="Land M."/>
            <person name="Hauser L."/>
            <person name="Markowitz V."/>
            <person name="Cheng J.-F."/>
            <person name="Hugenholtz P."/>
            <person name="Woyke T."/>
            <person name="Wu D."/>
            <person name="Spring S."/>
            <person name="Klenk H.-P."/>
            <person name="Eisen J.A."/>
        </authorList>
    </citation>
    <scope>NUCLEOTIDE SEQUENCE [LARGE SCALE GENOMIC DNA]</scope>
    <source>
        <strain evidence="7">DSM 5692</strain>
    </source>
</reference>
<comment type="similarity">
    <text evidence="1">Belongs to the LysR transcriptional regulatory family.</text>
</comment>
<reference evidence="6 7" key="2">
    <citation type="journal article" date="2010" name="Stand. Genomic Sci.">
        <title>Complete genome sequence of Desulfohalobium retbaense type strain (HR(100)).</title>
        <authorList>
            <person name="Spring S."/>
            <person name="Nolan M."/>
            <person name="Lapidus A."/>
            <person name="Glavina Del Rio T."/>
            <person name="Copeland A."/>
            <person name="Tice H."/>
            <person name="Cheng J.F."/>
            <person name="Lucas S."/>
            <person name="Land M."/>
            <person name="Chen F."/>
            <person name="Bruce D."/>
            <person name="Goodwin L."/>
            <person name="Pitluck S."/>
            <person name="Ivanova N."/>
            <person name="Mavromatis K."/>
            <person name="Mikhailova N."/>
            <person name="Pati A."/>
            <person name="Chen A."/>
            <person name="Palaniappan K."/>
            <person name="Hauser L."/>
            <person name="Chang Y.J."/>
            <person name="Jeffries C.D."/>
            <person name="Munk C."/>
            <person name="Kiss H."/>
            <person name="Chain P."/>
            <person name="Han C."/>
            <person name="Brettin T."/>
            <person name="Detter J.C."/>
            <person name="Schuler E."/>
            <person name="Goker M."/>
            <person name="Rohde M."/>
            <person name="Bristow J."/>
            <person name="Eisen J.A."/>
            <person name="Markowitz V."/>
            <person name="Hugenholtz P."/>
            <person name="Kyrpides N.C."/>
            <person name="Klenk H.P."/>
        </authorList>
    </citation>
    <scope>NUCLEOTIDE SEQUENCE [LARGE SCALE GENOMIC DNA]</scope>
    <source>
        <strain evidence="6 7">DSM 5692</strain>
    </source>
</reference>
<dbReference type="GO" id="GO:0000976">
    <property type="term" value="F:transcription cis-regulatory region binding"/>
    <property type="evidence" value="ECO:0007669"/>
    <property type="project" value="TreeGrafter"/>
</dbReference>
<evidence type="ECO:0000313" key="7">
    <source>
        <dbReference type="Proteomes" id="UP000001052"/>
    </source>
</evidence>
<accession>C8X032</accession>
<keyword evidence="3" id="KW-0238">DNA-binding</keyword>
<dbReference type="HOGENOM" id="CLU_039613_35_0_7"/>
<dbReference type="SUPFAM" id="SSF46785">
    <property type="entry name" value="Winged helix' DNA-binding domain"/>
    <property type="match status" value="1"/>
</dbReference>
<evidence type="ECO:0000259" key="5">
    <source>
        <dbReference type="PROSITE" id="PS50931"/>
    </source>
</evidence>
<dbReference type="KEGG" id="drt:Dret_0355"/>
<proteinExistence type="inferred from homology"/>
<dbReference type="Pfam" id="PF00126">
    <property type="entry name" value="HTH_1"/>
    <property type="match status" value="1"/>
</dbReference>
<keyword evidence="7" id="KW-1185">Reference proteome</keyword>
<dbReference type="InterPro" id="IPR005119">
    <property type="entry name" value="LysR_subst-bd"/>
</dbReference>
<gene>
    <name evidence="6" type="ordered locus">Dret_0355</name>
</gene>
<dbReference type="PANTHER" id="PTHR30126">
    <property type="entry name" value="HTH-TYPE TRANSCRIPTIONAL REGULATOR"/>
    <property type="match status" value="1"/>
</dbReference>
<evidence type="ECO:0000256" key="4">
    <source>
        <dbReference type="ARBA" id="ARBA00023163"/>
    </source>
</evidence>
<dbReference type="PRINTS" id="PR00039">
    <property type="entry name" value="HTHLYSR"/>
</dbReference>
<evidence type="ECO:0000313" key="6">
    <source>
        <dbReference type="EMBL" id="ACV67657.1"/>
    </source>
</evidence>
<dbReference type="OrthoDB" id="196624at2"/>
<dbReference type="PANTHER" id="PTHR30126:SF91">
    <property type="entry name" value="LYSR FAMILY TRANSCRIPTIONAL REGULATOR"/>
    <property type="match status" value="1"/>
</dbReference>
<evidence type="ECO:0000256" key="1">
    <source>
        <dbReference type="ARBA" id="ARBA00009437"/>
    </source>
</evidence>
<dbReference type="Gene3D" id="3.40.190.290">
    <property type="match status" value="1"/>
</dbReference>
<evidence type="ECO:0000256" key="2">
    <source>
        <dbReference type="ARBA" id="ARBA00023015"/>
    </source>
</evidence>
<organism evidence="6 7">
    <name type="scientific">Desulfohalobium retbaense (strain ATCC 49708 / DSM 5692 / JCM 16813 / HR100)</name>
    <dbReference type="NCBI Taxonomy" id="485915"/>
    <lineage>
        <taxon>Bacteria</taxon>
        <taxon>Pseudomonadati</taxon>
        <taxon>Thermodesulfobacteriota</taxon>
        <taxon>Desulfovibrionia</taxon>
        <taxon>Desulfovibrionales</taxon>
        <taxon>Desulfohalobiaceae</taxon>
        <taxon>Desulfohalobium</taxon>
    </lineage>
</organism>
<dbReference type="SUPFAM" id="SSF53850">
    <property type="entry name" value="Periplasmic binding protein-like II"/>
    <property type="match status" value="1"/>
</dbReference>
<dbReference type="CDD" id="cd05466">
    <property type="entry name" value="PBP2_LTTR_substrate"/>
    <property type="match status" value="1"/>
</dbReference>
<dbReference type="STRING" id="485915.Dret_0355"/>
<dbReference type="Pfam" id="PF03466">
    <property type="entry name" value="LysR_substrate"/>
    <property type="match status" value="1"/>
</dbReference>
<dbReference type="Gene3D" id="1.10.10.10">
    <property type="entry name" value="Winged helix-like DNA-binding domain superfamily/Winged helix DNA-binding domain"/>
    <property type="match status" value="1"/>
</dbReference>
<name>C8X032_DESRD</name>
<dbReference type="InterPro" id="IPR036390">
    <property type="entry name" value="WH_DNA-bd_sf"/>
</dbReference>
<keyword evidence="2" id="KW-0805">Transcription regulation</keyword>
<feature type="domain" description="HTH lysR-type" evidence="5">
    <location>
        <begin position="4"/>
        <end position="61"/>
    </location>
</feature>
<dbReference type="eggNOG" id="COG0583">
    <property type="taxonomic scope" value="Bacteria"/>
</dbReference>
<dbReference type="Proteomes" id="UP000001052">
    <property type="component" value="Chromosome"/>
</dbReference>